<sequence length="155" mass="17580">MATSGLLTFGILMKLKKKDYAAGKVTPILQVLDVSRIKSSVYLLVVSDGEMTSFAKLIVDPETYKIKVDRYSIIELVEYESCWAKYDTKYTLLIHELIIKKRGKYIKGKIDSTTVDVYCSSPSEQSNMSWESMSDDSNESNDSKVSFELIYTITI</sequence>
<gene>
    <name evidence="1" type="ORF">HCN44_006182</name>
</gene>
<dbReference type="Gene3D" id="2.40.50.140">
    <property type="entry name" value="Nucleic acid-binding proteins"/>
    <property type="match status" value="1"/>
</dbReference>
<dbReference type="InterPro" id="IPR012340">
    <property type="entry name" value="NA-bd_OB-fold"/>
</dbReference>
<dbReference type="EMBL" id="JACMRX010000001">
    <property type="protein sequence ID" value="KAF7997611.1"/>
    <property type="molecule type" value="Genomic_DNA"/>
</dbReference>
<organism evidence="1 2">
    <name type="scientific">Aphidius gifuensis</name>
    <name type="common">Parasitoid wasp</name>
    <dbReference type="NCBI Taxonomy" id="684658"/>
    <lineage>
        <taxon>Eukaryota</taxon>
        <taxon>Metazoa</taxon>
        <taxon>Ecdysozoa</taxon>
        <taxon>Arthropoda</taxon>
        <taxon>Hexapoda</taxon>
        <taxon>Insecta</taxon>
        <taxon>Pterygota</taxon>
        <taxon>Neoptera</taxon>
        <taxon>Endopterygota</taxon>
        <taxon>Hymenoptera</taxon>
        <taxon>Apocrita</taxon>
        <taxon>Ichneumonoidea</taxon>
        <taxon>Braconidae</taxon>
        <taxon>Aphidiinae</taxon>
        <taxon>Aphidius</taxon>
    </lineage>
</organism>
<keyword evidence="2" id="KW-1185">Reference proteome</keyword>
<protein>
    <submittedName>
        <fullName evidence="1">Uncharacterized protein</fullName>
    </submittedName>
</protein>
<dbReference type="AlphaFoldDB" id="A0A834Y3X5"/>
<evidence type="ECO:0000313" key="1">
    <source>
        <dbReference type="EMBL" id="KAF7997611.1"/>
    </source>
</evidence>
<reference evidence="1 2" key="1">
    <citation type="submission" date="2020-08" db="EMBL/GenBank/DDBJ databases">
        <title>Aphidius gifuensis genome sequencing and assembly.</title>
        <authorList>
            <person name="Du Z."/>
        </authorList>
    </citation>
    <scope>NUCLEOTIDE SEQUENCE [LARGE SCALE GENOMIC DNA]</scope>
    <source>
        <strain evidence="1">YNYX2018</strain>
        <tissue evidence="1">Adults</tissue>
    </source>
</reference>
<evidence type="ECO:0000313" key="2">
    <source>
        <dbReference type="Proteomes" id="UP000639338"/>
    </source>
</evidence>
<name>A0A834Y3X5_APHGI</name>
<proteinExistence type="predicted"/>
<accession>A0A834Y3X5</accession>
<comment type="caution">
    <text evidence="1">The sequence shown here is derived from an EMBL/GenBank/DDBJ whole genome shotgun (WGS) entry which is preliminary data.</text>
</comment>
<dbReference type="Proteomes" id="UP000639338">
    <property type="component" value="Unassembled WGS sequence"/>
</dbReference>